<reference evidence="1 2" key="1">
    <citation type="submission" date="2023-09" db="EMBL/GenBank/DDBJ databases">
        <authorList>
            <person name="Wang M."/>
        </authorList>
    </citation>
    <scope>NUCLEOTIDE SEQUENCE [LARGE SCALE GENOMIC DNA]</scope>
    <source>
        <strain evidence="1">GT-2023</strain>
        <tissue evidence="1">Liver</tissue>
    </source>
</reference>
<organism evidence="1 2">
    <name type="scientific">Cirrhinus molitorella</name>
    <name type="common">mud carp</name>
    <dbReference type="NCBI Taxonomy" id="172907"/>
    <lineage>
        <taxon>Eukaryota</taxon>
        <taxon>Metazoa</taxon>
        <taxon>Chordata</taxon>
        <taxon>Craniata</taxon>
        <taxon>Vertebrata</taxon>
        <taxon>Euteleostomi</taxon>
        <taxon>Actinopterygii</taxon>
        <taxon>Neopterygii</taxon>
        <taxon>Teleostei</taxon>
        <taxon>Ostariophysi</taxon>
        <taxon>Cypriniformes</taxon>
        <taxon>Cyprinidae</taxon>
        <taxon>Labeoninae</taxon>
        <taxon>Labeonini</taxon>
        <taxon>Cirrhinus</taxon>
    </lineage>
</organism>
<sequence length="108" mass="11628">MSARARRLRKALCPVTASAPLYGAADCDAQTPFHLTVCLLGTIAAFDSFSLQTRHSGVGQQASPIHVKPKAITPRQYTRKTTWGKIPLKEMESAAAEVKEGKKSSCKG</sequence>
<comment type="caution">
    <text evidence="1">The sequence shown here is derived from an EMBL/GenBank/DDBJ whole genome shotgun (WGS) entry which is preliminary data.</text>
</comment>
<evidence type="ECO:0000313" key="1">
    <source>
        <dbReference type="EMBL" id="KAL1268534.1"/>
    </source>
</evidence>
<accession>A0ABR3MV57</accession>
<protein>
    <submittedName>
        <fullName evidence="1">Uncharacterized protein</fullName>
    </submittedName>
</protein>
<name>A0ABR3MV57_9TELE</name>
<dbReference type="EMBL" id="JAYMGO010000009">
    <property type="protein sequence ID" value="KAL1268534.1"/>
    <property type="molecule type" value="Genomic_DNA"/>
</dbReference>
<keyword evidence="2" id="KW-1185">Reference proteome</keyword>
<gene>
    <name evidence="1" type="ORF">QQF64_033897</name>
</gene>
<proteinExistence type="predicted"/>
<evidence type="ECO:0000313" key="2">
    <source>
        <dbReference type="Proteomes" id="UP001558613"/>
    </source>
</evidence>
<dbReference type="Proteomes" id="UP001558613">
    <property type="component" value="Unassembled WGS sequence"/>
</dbReference>